<dbReference type="RefSeq" id="XP_014552054.1">
    <property type="nucleotide sequence ID" value="XM_014696568.1"/>
</dbReference>
<keyword evidence="3" id="KW-1185">Reference proteome</keyword>
<dbReference type="GeneID" id="26257874"/>
<dbReference type="PANTHER" id="PTHR10622:SF13">
    <property type="entry name" value="NACHT DOMAIN-CONTAINING PROTEIN"/>
    <property type="match status" value="1"/>
</dbReference>
<dbReference type="InterPro" id="IPR010730">
    <property type="entry name" value="HET"/>
</dbReference>
<evidence type="ECO:0000259" key="1">
    <source>
        <dbReference type="Pfam" id="PF06985"/>
    </source>
</evidence>
<evidence type="ECO:0000313" key="3">
    <source>
        <dbReference type="Proteomes" id="UP000054337"/>
    </source>
</evidence>
<proteinExistence type="predicted"/>
<accession>W7E950</accession>
<feature type="domain" description="Heterokaryon incompatibility" evidence="1">
    <location>
        <begin position="25"/>
        <end position="116"/>
    </location>
</feature>
<sequence>MRLLYSSDRGFTLTEDLVGEHIPYYAILSHTWQEQEVTLADLKGSRHGGRHKEGYRKLVFCAKQAALDGLEYFWVDTCCIDRSDSVTLEDAINSLSSYYQNAAKCYVYLSDVSTEGWSEISEESDCKWQLAFQQSRWFARSWTLQELLTSRSAEFFSREGQKLGDKNTLRQTLHEITGIATQALEGRPLAHFSVRERLSWAANRRATLEEDQVYSLLGIFGIKMTMMYGEGSWNACLRFWDEI</sequence>
<reference evidence="2 3" key="1">
    <citation type="journal article" date="2013" name="PLoS Genet.">
        <title>Comparative genome structure, secondary metabolite, and effector coding capacity across Cochliobolus pathogens.</title>
        <authorList>
            <person name="Condon B.J."/>
            <person name="Leng Y."/>
            <person name="Wu D."/>
            <person name="Bushley K.E."/>
            <person name="Ohm R.A."/>
            <person name="Otillar R."/>
            <person name="Martin J."/>
            <person name="Schackwitz W."/>
            <person name="Grimwood J."/>
            <person name="MohdZainudin N."/>
            <person name="Xue C."/>
            <person name="Wang R."/>
            <person name="Manning V.A."/>
            <person name="Dhillon B."/>
            <person name="Tu Z.J."/>
            <person name="Steffenson B.J."/>
            <person name="Salamov A."/>
            <person name="Sun H."/>
            <person name="Lowry S."/>
            <person name="LaButti K."/>
            <person name="Han J."/>
            <person name="Copeland A."/>
            <person name="Lindquist E."/>
            <person name="Barry K."/>
            <person name="Schmutz J."/>
            <person name="Baker S.E."/>
            <person name="Ciuffetti L.M."/>
            <person name="Grigoriev I.V."/>
            <person name="Zhong S."/>
            <person name="Turgeon B.G."/>
        </authorList>
    </citation>
    <scope>NUCLEOTIDE SEQUENCE [LARGE SCALE GENOMIC DNA]</scope>
    <source>
        <strain evidence="2 3">FI3</strain>
    </source>
</reference>
<dbReference type="Pfam" id="PF06985">
    <property type="entry name" value="HET"/>
    <property type="match status" value="1"/>
</dbReference>
<dbReference type="OrthoDB" id="20872at2759"/>
<dbReference type="EMBL" id="KI968810">
    <property type="protein sequence ID" value="EUN22480.1"/>
    <property type="molecule type" value="Genomic_DNA"/>
</dbReference>
<feature type="non-terminal residue" evidence="2">
    <location>
        <position position="243"/>
    </location>
</feature>
<dbReference type="PANTHER" id="PTHR10622">
    <property type="entry name" value="HET DOMAIN-CONTAINING PROTEIN"/>
    <property type="match status" value="1"/>
</dbReference>
<dbReference type="HOGENOM" id="CLU_000288_138_0_1"/>
<dbReference type="AlphaFoldDB" id="W7E950"/>
<dbReference type="Proteomes" id="UP000054337">
    <property type="component" value="Unassembled WGS sequence"/>
</dbReference>
<evidence type="ECO:0000313" key="2">
    <source>
        <dbReference type="EMBL" id="EUN22480.1"/>
    </source>
</evidence>
<gene>
    <name evidence="2" type="ORF">COCVIDRAFT_82402</name>
</gene>
<protein>
    <recommendedName>
        <fullName evidence="1">Heterokaryon incompatibility domain-containing protein</fullName>
    </recommendedName>
</protein>
<name>W7E950_BIPV3</name>
<organism evidence="2 3">
    <name type="scientific">Bipolaris victoriae (strain FI3)</name>
    <name type="common">Victoria blight of oats agent</name>
    <name type="synonym">Cochliobolus victoriae</name>
    <dbReference type="NCBI Taxonomy" id="930091"/>
    <lineage>
        <taxon>Eukaryota</taxon>
        <taxon>Fungi</taxon>
        <taxon>Dikarya</taxon>
        <taxon>Ascomycota</taxon>
        <taxon>Pezizomycotina</taxon>
        <taxon>Dothideomycetes</taxon>
        <taxon>Pleosporomycetidae</taxon>
        <taxon>Pleosporales</taxon>
        <taxon>Pleosporineae</taxon>
        <taxon>Pleosporaceae</taxon>
        <taxon>Bipolaris</taxon>
    </lineage>
</organism>